<keyword evidence="6" id="KW-0812">Transmembrane</keyword>
<keyword evidence="5" id="KW-0902">Two-component regulatory system</keyword>
<dbReference type="EMBL" id="MWWX01000005">
    <property type="protein sequence ID" value="OZG62460.1"/>
    <property type="molecule type" value="Genomic_DNA"/>
</dbReference>
<dbReference type="PANTHER" id="PTHR24421">
    <property type="entry name" value="NITRATE/NITRITE SENSOR PROTEIN NARX-RELATED"/>
    <property type="match status" value="1"/>
</dbReference>
<evidence type="ECO:0000256" key="1">
    <source>
        <dbReference type="ARBA" id="ARBA00000085"/>
    </source>
</evidence>
<dbReference type="EC" id="2.7.13.3" evidence="2"/>
<evidence type="ECO:0000313" key="7">
    <source>
        <dbReference type="EMBL" id="OZG62460.1"/>
    </source>
</evidence>
<keyword evidence="3" id="KW-0808">Transferase</keyword>
<comment type="catalytic activity">
    <reaction evidence="1">
        <text>ATP + protein L-histidine = ADP + protein N-phospho-L-histidine.</text>
        <dbReference type="EC" id="2.7.13.3"/>
    </reaction>
</comment>
<gene>
    <name evidence="7" type="ORF">BLEM_1006</name>
</gene>
<dbReference type="InterPro" id="IPR050482">
    <property type="entry name" value="Sensor_HK_TwoCompSys"/>
</dbReference>
<keyword evidence="4 7" id="KW-0418">Kinase</keyword>
<dbReference type="STRING" id="1603886.GCA_001895165_00413"/>
<protein>
    <recommendedName>
        <fullName evidence="2">histidine kinase</fullName>
        <ecNumber evidence="2">2.7.13.3</ecNumber>
    </recommendedName>
</protein>
<dbReference type="Gene3D" id="3.30.565.10">
    <property type="entry name" value="Histidine kinase-like ATPase, C-terminal domain"/>
    <property type="match status" value="1"/>
</dbReference>
<evidence type="ECO:0000313" key="8">
    <source>
        <dbReference type="Proteomes" id="UP000216352"/>
    </source>
</evidence>
<dbReference type="InterPro" id="IPR036890">
    <property type="entry name" value="HATPase_C_sf"/>
</dbReference>
<feature type="transmembrane region" description="Helical" evidence="6">
    <location>
        <begin position="64"/>
        <end position="90"/>
    </location>
</feature>
<accession>A0A261FTE2</accession>
<feature type="transmembrane region" description="Helical" evidence="6">
    <location>
        <begin position="137"/>
        <end position="155"/>
    </location>
</feature>
<evidence type="ECO:0000256" key="3">
    <source>
        <dbReference type="ARBA" id="ARBA00022679"/>
    </source>
</evidence>
<dbReference type="AlphaFoldDB" id="A0A261FTE2"/>
<keyword evidence="8" id="KW-1185">Reference proteome</keyword>
<feature type="transmembrane region" description="Helical" evidence="6">
    <location>
        <begin position="38"/>
        <end position="58"/>
    </location>
</feature>
<sequence>MEAESGLVRKAAVIACSSLVFVDAALESFADPVGGMRTLPIALVFVVVLLVCAVRPIGGSVALGIVWCVVFPMPVNLSMGLSLLVVLPLVTLSYHRAWWGMALAAAVTVSRIAQLAWQGGMTGRSLSSDLVRSLPWIIMPSVACVGIGVALKWLHRERQRAADDRRRLESLDLAAHLHDSTTNDLSYLIMCIDKLLAERHTDMGISDLSLMREVAQRALDQTHEVIAVLAADDVSRLDSDRPKTEPAKEQASCDALAWVNDELDRHRKELSALGFHGETIMMDSPVDLNRVDEATMRLLHTLLREIFANISKHADPERGYVVAVSANGDYAHVSVADAPAAKRCPSSEPTALGMGFGLPHLRQLIEEQGGTVRIRDEEGYWSFSAKIPLSHTVP</sequence>
<reference evidence="7 8" key="1">
    <citation type="journal article" date="2017" name="BMC Genomics">
        <title>Comparative genomic and phylogenomic analyses of the Bifidobacteriaceae family.</title>
        <authorList>
            <person name="Lugli G.A."/>
            <person name="Milani C."/>
            <person name="Turroni F."/>
            <person name="Duranti S."/>
            <person name="Mancabelli L."/>
            <person name="Mangifesta M."/>
            <person name="Ferrario C."/>
            <person name="Modesto M."/>
            <person name="Mattarelli P."/>
            <person name="Jiri K."/>
            <person name="van Sinderen D."/>
            <person name="Ventura M."/>
        </authorList>
    </citation>
    <scope>NUCLEOTIDE SEQUENCE [LARGE SCALE GENOMIC DNA]</scope>
    <source>
        <strain evidence="7 8">DSM 28807</strain>
    </source>
</reference>
<dbReference type="PANTHER" id="PTHR24421:SF10">
    <property type="entry name" value="NITRATE_NITRITE SENSOR PROTEIN NARQ"/>
    <property type="match status" value="1"/>
</dbReference>
<keyword evidence="6" id="KW-0472">Membrane</keyword>
<keyword evidence="6" id="KW-1133">Transmembrane helix</keyword>
<dbReference type="Proteomes" id="UP000216352">
    <property type="component" value="Unassembled WGS sequence"/>
</dbReference>
<proteinExistence type="predicted"/>
<evidence type="ECO:0000256" key="2">
    <source>
        <dbReference type="ARBA" id="ARBA00012438"/>
    </source>
</evidence>
<name>A0A261FTE2_9BIFI</name>
<dbReference type="GO" id="GO:0000160">
    <property type="term" value="P:phosphorelay signal transduction system"/>
    <property type="evidence" value="ECO:0007669"/>
    <property type="project" value="UniProtKB-KW"/>
</dbReference>
<evidence type="ECO:0000256" key="4">
    <source>
        <dbReference type="ARBA" id="ARBA00022777"/>
    </source>
</evidence>
<dbReference type="SUPFAM" id="SSF55874">
    <property type="entry name" value="ATPase domain of HSP90 chaperone/DNA topoisomerase II/histidine kinase"/>
    <property type="match status" value="1"/>
</dbReference>
<comment type="caution">
    <text evidence="7">The sequence shown here is derived from an EMBL/GenBank/DDBJ whole genome shotgun (WGS) entry which is preliminary data.</text>
</comment>
<evidence type="ECO:0000256" key="5">
    <source>
        <dbReference type="ARBA" id="ARBA00023012"/>
    </source>
</evidence>
<dbReference type="GO" id="GO:0004673">
    <property type="term" value="F:protein histidine kinase activity"/>
    <property type="evidence" value="ECO:0007669"/>
    <property type="project" value="UniProtKB-EC"/>
</dbReference>
<feature type="transmembrane region" description="Helical" evidence="6">
    <location>
        <begin position="97"/>
        <end position="117"/>
    </location>
</feature>
<organism evidence="7 8">
    <name type="scientific">Bifidobacterium lemurum</name>
    <dbReference type="NCBI Taxonomy" id="1603886"/>
    <lineage>
        <taxon>Bacteria</taxon>
        <taxon>Bacillati</taxon>
        <taxon>Actinomycetota</taxon>
        <taxon>Actinomycetes</taxon>
        <taxon>Bifidobacteriales</taxon>
        <taxon>Bifidobacteriaceae</taxon>
        <taxon>Bifidobacterium</taxon>
    </lineage>
</organism>
<evidence type="ECO:0000256" key="6">
    <source>
        <dbReference type="SAM" id="Phobius"/>
    </source>
</evidence>